<keyword evidence="10" id="KW-1185">Reference proteome</keyword>
<evidence type="ECO:0000256" key="4">
    <source>
        <dbReference type="ARBA" id="ARBA00022448"/>
    </source>
</evidence>
<dbReference type="PANTHER" id="PTHR12596">
    <property type="entry name" value="EXPORTIN 4,7-RELATED"/>
    <property type="match status" value="1"/>
</dbReference>
<keyword evidence="5" id="KW-0963">Cytoplasm</keyword>
<protein>
    <recommendedName>
        <fullName evidence="8">Exportin-4</fullName>
    </recommendedName>
</protein>
<dbReference type="PANTHER" id="PTHR12596:SF1">
    <property type="entry name" value="EXPORTIN-4"/>
    <property type="match status" value="1"/>
</dbReference>
<dbReference type="GO" id="GO:0005643">
    <property type="term" value="C:nuclear pore"/>
    <property type="evidence" value="ECO:0007669"/>
    <property type="project" value="TreeGrafter"/>
</dbReference>
<evidence type="ECO:0000256" key="5">
    <source>
        <dbReference type="ARBA" id="ARBA00022490"/>
    </source>
</evidence>
<keyword evidence="4" id="KW-0813">Transport</keyword>
<comment type="similarity">
    <text evidence="3">Belongs to the exportin family.</text>
</comment>
<dbReference type="InterPro" id="IPR016024">
    <property type="entry name" value="ARM-type_fold"/>
</dbReference>
<accession>A0A5N4AYT3</accession>
<proteinExistence type="inferred from homology"/>
<organism evidence="9 10">
    <name type="scientific">Photinus pyralis</name>
    <name type="common">Common eastern firefly</name>
    <name type="synonym">Lampyris pyralis</name>
    <dbReference type="NCBI Taxonomy" id="7054"/>
    <lineage>
        <taxon>Eukaryota</taxon>
        <taxon>Metazoa</taxon>
        <taxon>Ecdysozoa</taxon>
        <taxon>Arthropoda</taxon>
        <taxon>Hexapoda</taxon>
        <taxon>Insecta</taxon>
        <taxon>Pterygota</taxon>
        <taxon>Neoptera</taxon>
        <taxon>Endopterygota</taxon>
        <taxon>Coleoptera</taxon>
        <taxon>Polyphaga</taxon>
        <taxon>Elateriformia</taxon>
        <taxon>Elateroidea</taxon>
        <taxon>Lampyridae</taxon>
        <taxon>Lampyrinae</taxon>
        <taxon>Photinus</taxon>
    </lineage>
</organism>
<evidence type="ECO:0000256" key="7">
    <source>
        <dbReference type="ARBA" id="ARBA00023242"/>
    </source>
</evidence>
<dbReference type="EMBL" id="VVIM01000002">
    <property type="protein sequence ID" value="KAB0802443.1"/>
    <property type="molecule type" value="Genomic_DNA"/>
</dbReference>
<dbReference type="GO" id="GO:0005737">
    <property type="term" value="C:cytoplasm"/>
    <property type="evidence" value="ECO:0007669"/>
    <property type="project" value="UniProtKB-SubCell"/>
</dbReference>
<name>A0A5N4AYT3_PHOPY</name>
<evidence type="ECO:0000313" key="10">
    <source>
        <dbReference type="Proteomes" id="UP000327044"/>
    </source>
</evidence>
<dbReference type="Proteomes" id="UP000327044">
    <property type="component" value="Unassembled WGS sequence"/>
</dbReference>
<sequence>MNMDIIRQLEAAASVIMAPPNIITAEQRRSAENVFLTFRKTKLPYDICRQILEHSQVDYVLFEAAEILKSALIREWVFLRESDTISLRQYLIQYVSHRVNLPFYVQERLLQVIAIMVKRGSVEDFGQERTAILTDIENLIISGDHAKKIMGCNLIMNIMQEYASTIKSTDVGLPWEVHFKAKKQFEVTDLRKIFKFCVQLLSEIIKNEAFDENSIKLMEHLLLITAAALTWGFISPILLPRRLIGVYESVYESDQSPSLRLGIGWKEVMLAPQLLPLMFEIYWKVRDYEVLLHHTLICLVQLASLNGGVLTNDDARLQYLSLYLDNFQKILRMINANFKEKEVLGISNIVKKIQLFFGKDLSKLPQTLQDLYLNDITQITCCFAEGAKLEEAQSADDKYYVEAFDNMLEAWTSVFQDYSNGNDNIYQSATRIFNSYLQCHLAPPEGSRMQEKDNEEIEDNEDNDRIKFKDQLQIIGMFGRMVPLHCLPILFRLLEDRGNKLKSHLQAMQTYTMTLNDSKALDNLFEDIHWIILIAGHILCMDSDGETPMIPSEIMQYSIGHHDKNESTLEATLKVLASVGEVAFEVEGINQCDHAIRIFSDVLKLCVLESSAGQVKLGHFMSPEVGCTLMWFLKRWCVSYLLPTENFYQEISPTLIGALGRDTDGAIFVINFVLGKIQTNICQFTSEPILLQDTVDLFTDIVALKQKSMYFVKTEGLWNLVNLQRQLKAGSLPPNIRRGLYKSFVLAGSSLADIEALNEYYQRILKPIQLRFKEVLCQENFNRIYQEEHIKTEIIDILECFIGIAKGVQMSTAQTIFEYVIPVLSELPSILSLYRDYQVIVQLILELFGQCARHSLCYLNYLDSESLYEVSMATVVAYARCNLCRLTAEASEENSFQDLILVLELLTLVLSKECLDLCPQSPNQAVKITAADVSLFGLKFILPLIKVELLMYPALCSQYFKLIVLINDLYPDKISNLDDHMLTQLLESIKLGLTTGFGTDILQACLDFIQTLGTHIYRNSLQNSKVYQALMPFLKLLMNLTLSHEISSDMLTCSSVCIYTLICCYSDQYQALVEGLINTQTDPLVADRLATAFTQLTSNIQLNCERQPKLKFRDNFDKFIANVHGFLLVK</sequence>
<comment type="caution">
    <text evidence="9">The sequence shown here is derived from an EMBL/GenBank/DDBJ whole genome shotgun (WGS) entry which is preliminary data.</text>
</comment>
<dbReference type="InterPro" id="IPR011989">
    <property type="entry name" value="ARM-like"/>
</dbReference>
<evidence type="ECO:0000256" key="3">
    <source>
        <dbReference type="ARBA" id="ARBA00009466"/>
    </source>
</evidence>
<dbReference type="GO" id="GO:0006611">
    <property type="term" value="P:protein export from nucleus"/>
    <property type="evidence" value="ECO:0007669"/>
    <property type="project" value="TreeGrafter"/>
</dbReference>
<dbReference type="GO" id="GO:0005049">
    <property type="term" value="F:nuclear export signal receptor activity"/>
    <property type="evidence" value="ECO:0007669"/>
    <property type="project" value="InterPro"/>
</dbReference>
<dbReference type="SUPFAM" id="SSF48371">
    <property type="entry name" value="ARM repeat"/>
    <property type="match status" value="1"/>
</dbReference>
<evidence type="ECO:0000256" key="8">
    <source>
        <dbReference type="ARBA" id="ARBA00040444"/>
    </source>
</evidence>
<dbReference type="InParanoid" id="A0A5N4AYT3"/>
<evidence type="ECO:0000256" key="2">
    <source>
        <dbReference type="ARBA" id="ARBA00004496"/>
    </source>
</evidence>
<keyword evidence="6" id="KW-0653">Protein transport</keyword>
<gene>
    <name evidence="9" type="ORF">PPYR_04629</name>
</gene>
<comment type="subcellular location">
    <subcellularLocation>
        <location evidence="2">Cytoplasm</location>
    </subcellularLocation>
    <subcellularLocation>
        <location evidence="1">Nucleus</location>
    </subcellularLocation>
</comment>
<dbReference type="AlphaFoldDB" id="A0A5N4AYT3"/>
<reference evidence="9 10" key="1">
    <citation type="journal article" date="2018" name="Elife">
        <title>Firefly genomes illuminate parallel origins of bioluminescence in beetles.</title>
        <authorList>
            <person name="Fallon T.R."/>
            <person name="Lower S.E."/>
            <person name="Chang C.H."/>
            <person name="Bessho-Uehara M."/>
            <person name="Martin G.J."/>
            <person name="Bewick A.J."/>
            <person name="Behringer M."/>
            <person name="Debat H.J."/>
            <person name="Wong I."/>
            <person name="Day J.C."/>
            <person name="Suvorov A."/>
            <person name="Silva C.J."/>
            <person name="Stanger-Hall K.F."/>
            <person name="Hall D.W."/>
            <person name="Schmitz R.J."/>
            <person name="Nelson D.R."/>
            <person name="Lewis S.M."/>
            <person name="Shigenobu S."/>
            <person name="Bybee S.M."/>
            <person name="Larracuente A.M."/>
            <person name="Oba Y."/>
            <person name="Weng J.K."/>
        </authorList>
    </citation>
    <scope>NUCLEOTIDE SEQUENCE [LARGE SCALE GENOMIC DNA]</scope>
    <source>
        <strain evidence="9">1611_PpyrPB1</strain>
        <tissue evidence="9">Whole body</tissue>
    </source>
</reference>
<evidence type="ECO:0000313" key="9">
    <source>
        <dbReference type="EMBL" id="KAB0802443.1"/>
    </source>
</evidence>
<dbReference type="Gene3D" id="1.25.10.10">
    <property type="entry name" value="Leucine-rich Repeat Variant"/>
    <property type="match status" value="2"/>
</dbReference>
<evidence type="ECO:0000256" key="1">
    <source>
        <dbReference type="ARBA" id="ARBA00004123"/>
    </source>
</evidence>
<keyword evidence="7" id="KW-0539">Nucleus</keyword>
<dbReference type="InterPro" id="IPR044189">
    <property type="entry name" value="XPO4/7-like"/>
</dbReference>
<evidence type="ECO:0000256" key="6">
    <source>
        <dbReference type="ARBA" id="ARBA00022927"/>
    </source>
</evidence>